<organism evidence="2 3">
    <name type="scientific">Leminorella grimontii</name>
    <dbReference type="NCBI Taxonomy" id="82981"/>
    <lineage>
        <taxon>Bacteria</taxon>
        <taxon>Pseudomonadati</taxon>
        <taxon>Pseudomonadota</taxon>
        <taxon>Gammaproteobacteria</taxon>
        <taxon>Enterobacterales</taxon>
        <taxon>Budviciaceae</taxon>
        <taxon>Leminorella</taxon>
    </lineage>
</organism>
<feature type="domain" description="DUF3828" evidence="1">
    <location>
        <begin position="147"/>
        <end position="235"/>
    </location>
</feature>
<gene>
    <name evidence="2" type="ORF">SOASR030_20200</name>
</gene>
<name>A0AAV5N316_9GAMM</name>
<dbReference type="Proteomes" id="UP001058124">
    <property type="component" value="Unassembled WGS sequence"/>
</dbReference>
<dbReference type="InterPro" id="IPR024289">
    <property type="entry name" value="DUF3828"/>
</dbReference>
<protein>
    <recommendedName>
        <fullName evidence="1">DUF3828 domain-containing protein</fullName>
    </recommendedName>
</protein>
<keyword evidence="3" id="KW-1185">Reference proteome</keyword>
<dbReference type="AlphaFoldDB" id="A0AAV5N316"/>
<reference evidence="2" key="1">
    <citation type="submission" date="2022-06" db="EMBL/GenBank/DDBJ databases">
        <title>Draft genome sequences of Leminorella grimontii str. JCM5902.</title>
        <authorList>
            <person name="Wakabayashi Y."/>
            <person name="Kojima K."/>
        </authorList>
    </citation>
    <scope>NUCLEOTIDE SEQUENCE</scope>
    <source>
        <strain evidence="2">JCM 5902</strain>
    </source>
</reference>
<evidence type="ECO:0000259" key="1">
    <source>
        <dbReference type="Pfam" id="PF12883"/>
    </source>
</evidence>
<dbReference type="Gene3D" id="3.10.450.50">
    <property type="match status" value="2"/>
</dbReference>
<comment type="caution">
    <text evidence="2">The sequence shown here is derived from an EMBL/GenBank/DDBJ whole genome shotgun (WGS) entry which is preliminary data.</text>
</comment>
<sequence length="238" mass="27269">MFKPENRSTLDGLLAPSLIEQQQKSLDKPHQSTDIDYFLKVGYWDDSWNRVDVKSETIDGDSALLTVEIGFQGVSTPIETLAVTLRQQEQRWKISDVALIGAKDPCSTENDTRPEKTVKQSPQEAAEAFYRWYMSMELAEKEAEGGEDILNYVTANFWDQLYRIQYLGDDEGNYFTKSQDVLDDWQHVKSAPINQTPEKAQVDITLGGVEYPAKRLKVTLVPYKEMWKVCKIESKETN</sequence>
<dbReference type="EMBL" id="BRLH01000004">
    <property type="protein sequence ID" value="GKX55908.1"/>
    <property type="molecule type" value="Genomic_DNA"/>
</dbReference>
<feature type="domain" description="DUF3828" evidence="1">
    <location>
        <begin position="10"/>
        <end position="98"/>
    </location>
</feature>
<evidence type="ECO:0000313" key="3">
    <source>
        <dbReference type="Proteomes" id="UP001058124"/>
    </source>
</evidence>
<dbReference type="Pfam" id="PF12883">
    <property type="entry name" value="DUF3828"/>
    <property type="match status" value="2"/>
</dbReference>
<proteinExistence type="predicted"/>
<accession>A0AAV5N316</accession>
<evidence type="ECO:0000313" key="2">
    <source>
        <dbReference type="EMBL" id="GKX55908.1"/>
    </source>
</evidence>